<evidence type="ECO:0000313" key="1">
    <source>
        <dbReference type="EMBL" id="XCG49979.1"/>
    </source>
</evidence>
<dbReference type="AlphaFoldDB" id="A0AAU8CSM8"/>
<dbReference type="EMBL" id="CP159253">
    <property type="protein sequence ID" value="XCG49979.1"/>
    <property type="molecule type" value="Genomic_DNA"/>
</dbReference>
<sequence>MFRYQQTFLPPYLLKAIKDGGSSPNPKNIWVVRKRCGSPRTMPQHVKPHSANIDGSSLLPARKFHQRRQLHPGHLGSRKAASQRFIVGSAFRLRTHRLRLPPSIARRPLLIPPLIRKGHGGSYGYSRGPKQEFVTHLLIAQDALNSR</sequence>
<protein>
    <submittedName>
        <fullName evidence="1">Uncharacterized protein</fullName>
    </submittedName>
</protein>
<name>A0AAU8CSM8_9HYPH</name>
<reference evidence="1" key="1">
    <citation type="submission" date="2024-06" db="EMBL/GenBank/DDBJ databases">
        <title>Mesorhizobium karijinii sp. nov., a symbiont of the iconic Swainsona formosa from arid Australia.</title>
        <authorList>
            <person name="Hill Y.J."/>
            <person name="Watkin E.L.J."/>
            <person name="O'Hara G.W."/>
            <person name="Terpolilli J."/>
            <person name="Tye M.L."/>
            <person name="Kohlmeier M.G."/>
        </authorList>
    </citation>
    <scope>NUCLEOTIDE SEQUENCE</scope>
    <source>
        <strain evidence="1">WSM2240</strain>
    </source>
</reference>
<gene>
    <name evidence="1" type="ORF">ABVK50_05620</name>
</gene>
<accession>A0AAU8CSM8</accession>
<dbReference type="RefSeq" id="WP_353642492.1">
    <property type="nucleotide sequence ID" value="NZ_CP159253.1"/>
</dbReference>
<proteinExistence type="predicted"/>
<organism evidence="1">
    <name type="scientific">Mesorhizobium sp. WSM2240</name>
    <dbReference type="NCBI Taxonomy" id="3228851"/>
    <lineage>
        <taxon>Bacteria</taxon>
        <taxon>Pseudomonadati</taxon>
        <taxon>Pseudomonadota</taxon>
        <taxon>Alphaproteobacteria</taxon>
        <taxon>Hyphomicrobiales</taxon>
        <taxon>Phyllobacteriaceae</taxon>
        <taxon>Mesorhizobium</taxon>
    </lineage>
</organism>